<reference evidence="13 14" key="2">
    <citation type="journal article" date="2019" name="G3 (Bethesda)">
        <title>Hybrid Assembly of the Genome of the Entomopathogenic Nematode Steinernema carpocapsae Identifies the X-Chromosome.</title>
        <authorList>
            <person name="Serra L."/>
            <person name="Macchietto M."/>
            <person name="Macias-Munoz A."/>
            <person name="McGill C.J."/>
            <person name="Rodriguez I.M."/>
            <person name="Rodriguez B."/>
            <person name="Murad R."/>
            <person name="Mortazavi A."/>
        </authorList>
    </citation>
    <scope>NUCLEOTIDE SEQUENCE [LARGE SCALE GENOMIC DNA]</scope>
    <source>
        <strain evidence="13 14">ALL</strain>
    </source>
</reference>
<evidence type="ECO:0000256" key="2">
    <source>
        <dbReference type="ARBA" id="ARBA00004651"/>
    </source>
</evidence>
<proteinExistence type="inferred from homology"/>
<comment type="similarity">
    <text evidence="12">Belongs to the pannexin family.</text>
</comment>
<evidence type="ECO:0000256" key="11">
    <source>
        <dbReference type="ARBA" id="ARBA00023303"/>
    </source>
</evidence>
<keyword evidence="10 12" id="KW-0472">Membrane</keyword>
<feature type="transmembrane region" description="Helical" evidence="12">
    <location>
        <begin position="96"/>
        <end position="113"/>
    </location>
</feature>
<keyword evidence="9 12" id="KW-0406">Ion transport</keyword>
<comment type="subcellular location">
    <subcellularLocation>
        <location evidence="1">Cell junction</location>
        <location evidence="1">Gap junction</location>
    </subcellularLocation>
    <subcellularLocation>
        <location evidence="2 12">Cell membrane</location>
        <topology evidence="2 12">Multi-pass membrane protein</topology>
    </subcellularLocation>
</comment>
<dbReference type="PANTHER" id="PTHR11893:SF36">
    <property type="entry name" value="INNEXIN-5"/>
    <property type="match status" value="1"/>
</dbReference>
<dbReference type="STRING" id="34508.A0A4U5PCH9"/>
<dbReference type="PANTHER" id="PTHR11893">
    <property type="entry name" value="INNEXIN"/>
    <property type="match status" value="1"/>
</dbReference>
<evidence type="ECO:0000313" key="14">
    <source>
        <dbReference type="Proteomes" id="UP000298663"/>
    </source>
</evidence>
<reference evidence="13 14" key="1">
    <citation type="journal article" date="2015" name="Genome Biol.">
        <title>Comparative genomics of Steinernema reveals deeply conserved gene regulatory networks.</title>
        <authorList>
            <person name="Dillman A.R."/>
            <person name="Macchietto M."/>
            <person name="Porter C.F."/>
            <person name="Rogers A."/>
            <person name="Williams B."/>
            <person name="Antoshechkin I."/>
            <person name="Lee M.M."/>
            <person name="Goodwin Z."/>
            <person name="Lu X."/>
            <person name="Lewis E.E."/>
            <person name="Goodrich-Blair H."/>
            <person name="Stock S.P."/>
            <person name="Adams B.J."/>
            <person name="Sternberg P.W."/>
            <person name="Mortazavi A."/>
        </authorList>
    </citation>
    <scope>NUCLEOTIDE SEQUENCE [LARGE SCALE GENOMIC DNA]</scope>
    <source>
        <strain evidence="13 14">ALL</strain>
    </source>
</reference>
<keyword evidence="5 12" id="KW-0812">Transmembrane</keyword>
<keyword evidence="4" id="KW-1003">Cell membrane</keyword>
<dbReference type="GO" id="GO:0005886">
    <property type="term" value="C:plasma membrane"/>
    <property type="evidence" value="ECO:0007669"/>
    <property type="project" value="UniProtKB-SubCell"/>
</dbReference>
<evidence type="ECO:0000256" key="8">
    <source>
        <dbReference type="ARBA" id="ARBA00022989"/>
    </source>
</evidence>
<evidence type="ECO:0000256" key="5">
    <source>
        <dbReference type="ARBA" id="ARBA00022692"/>
    </source>
</evidence>
<dbReference type="Pfam" id="PF00876">
    <property type="entry name" value="Innexin"/>
    <property type="match status" value="1"/>
</dbReference>
<evidence type="ECO:0000256" key="3">
    <source>
        <dbReference type="ARBA" id="ARBA00022448"/>
    </source>
</evidence>
<evidence type="ECO:0000256" key="4">
    <source>
        <dbReference type="ARBA" id="ARBA00022475"/>
    </source>
</evidence>
<accession>A0A4U5PCH9</accession>
<evidence type="ECO:0000256" key="10">
    <source>
        <dbReference type="ARBA" id="ARBA00023136"/>
    </source>
</evidence>
<keyword evidence="6" id="KW-0303">Gap junction</keyword>
<evidence type="ECO:0000256" key="6">
    <source>
        <dbReference type="ARBA" id="ARBA00022868"/>
    </source>
</evidence>
<evidence type="ECO:0000256" key="9">
    <source>
        <dbReference type="ARBA" id="ARBA00023065"/>
    </source>
</evidence>
<dbReference type="OrthoDB" id="5867527at2759"/>
<keyword evidence="11 12" id="KW-0407">Ion channel</keyword>
<evidence type="ECO:0000256" key="1">
    <source>
        <dbReference type="ARBA" id="ARBA00004610"/>
    </source>
</evidence>
<keyword evidence="7" id="KW-0965">Cell junction</keyword>
<evidence type="ECO:0000256" key="12">
    <source>
        <dbReference type="RuleBase" id="RU010713"/>
    </source>
</evidence>
<dbReference type="GO" id="GO:0034220">
    <property type="term" value="P:monoatomic ion transmembrane transport"/>
    <property type="evidence" value="ECO:0007669"/>
    <property type="project" value="UniProtKB-KW"/>
</dbReference>
<sequence>MDKQLRKLYDKASGQHDDDVVDRFNYSYAVKLFVFFALLVLAKQYVGDPLHCWIPAEFPGTWATFSETLCFIENTYYANGTIPDNKADRQKAELRYYQWIPFIFALQAFICYSPKAIYKFLYSFSDVRFEELLNQAYKNTKSGQETKDVTEQFIEQQRKRRQNPKGWSKGSYLVLIYLVMKGAFLLEILVNLSLLNYFIGTTDIMWGWKILLNLSRGVHWQDNGHFPRVTFCDVTIRDVGQVRTHTIQCVLMMNMFIEKMYIILWVCMFLSFFVSLFNLFFWFYRLYSTASIRRFVKDSLKVRFLLSLKFSEISVGRILGFQRRSGRVYPSVPGEGRNFAAAPPRRQRRIREDGGRCRDALPAISSKAGLIDAAFSYP</sequence>
<dbReference type="PRINTS" id="PR01262">
    <property type="entry name" value="INNEXIN"/>
</dbReference>
<dbReference type="GO" id="GO:0005921">
    <property type="term" value="C:gap junction"/>
    <property type="evidence" value="ECO:0007669"/>
    <property type="project" value="UniProtKB-SubCell"/>
</dbReference>
<dbReference type="Proteomes" id="UP000298663">
    <property type="component" value="Unassembled WGS sequence"/>
</dbReference>
<protein>
    <recommendedName>
        <fullName evidence="12">Innexin</fullName>
    </recommendedName>
</protein>
<dbReference type="AlphaFoldDB" id="A0A4U5PCH9"/>
<dbReference type="EMBL" id="AZBU02000002">
    <property type="protein sequence ID" value="TKR93704.1"/>
    <property type="molecule type" value="Genomic_DNA"/>
</dbReference>
<feature type="transmembrane region" description="Helical" evidence="12">
    <location>
        <begin position="170"/>
        <end position="199"/>
    </location>
</feature>
<keyword evidence="14" id="KW-1185">Reference proteome</keyword>
<dbReference type="PROSITE" id="PS51013">
    <property type="entry name" value="PANNEXIN"/>
    <property type="match status" value="1"/>
</dbReference>
<evidence type="ECO:0000256" key="7">
    <source>
        <dbReference type="ARBA" id="ARBA00022949"/>
    </source>
</evidence>
<organism evidence="13 14">
    <name type="scientific">Steinernema carpocapsae</name>
    <name type="common">Entomopathogenic nematode</name>
    <dbReference type="NCBI Taxonomy" id="34508"/>
    <lineage>
        <taxon>Eukaryota</taxon>
        <taxon>Metazoa</taxon>
        <taxon>Ecdysozoa</taxon>
        <taxon>Nematoda</taxon>
        <taxon>Chromadorea</taxon>
        <taxon>Rhabditida</taxon>
        <taxon>Tylenchina</taxon>
        <taxon>Panagrolaimomorpha</taxon>
        <taxon>Strongyloidoidea</taxon>
        <taxon>Steinernematidae</taxon>
        <taxon>Steinernema</taxon>
    </lineage>
</organism>
<comment type="caution">
    <text evidence="13">The sequence shown here is derived from an EMBL/GenBank/DDBJ whole genome shotgun (WGS) entry which is preliminary data.</text>
</comment>
<dbReference type="InterPro" id="IPR000990">
    <property type="entry name" value="Innexin"/>
</dbReference>
<feature type="transmembrane region" description="Helical" evidence="12">
    <location>
        <begin position="28"/>
        <end position="46"/>
    </location>
</feature>
<gene>
    <name evidence="12" type="primary">inx</name>
    <name evidence="13" type="ORF">L596_008114</name>
</gene>
<feature type="transmembrane region" description="Helical" evidence="12">
    <location>
        <begin position="262"/>
        <end position="284"/>
    </location>
</feature>
<keyword evidence="8 12" id="KW-1133">Transmembrane helix</keyword>
<evidence type="ECO:0000313" key="13">
    <source>
        <dbReference type="EMBL" id="TKR93704.1"/>
    </source>
</evidence>
<dbReference type="GO" id="GO:0005243">
    <property type="term" value="F:gap junction channel activity"/>
    <property type="evidence" value="ECO:0007669"/>
    <property type="project" value="TreeGrafter"/>
</dbReference>
<keyword evidence="3 12" id="KW-0813">Transport</keyword>
<comment type="function">
    <text evidence="12">Structural component of the gap junctions.</text>
</comment>
<name>A0A4U5PCH9_STECR</name>